<evidence type="ECO:0000313" key="3">
    <source>
        <dbReference type="Proteomes" id="UP000789405"/>
    </source>
</evidence>
<dbReference type="EMBL" id="CAJVPY010003838">
    <property type="protein sequence ID" value="CAG8603154.1"/>
    <property type="molecule type" value="Genomic_DNA"/>
</dbReference>
<feature type="region of interest" description="Disordered" evidence="1">
    <location>
        <begin position="27"/>
        <end position="67"/>
    </location>
</feature>
<sequence>MLLQFISLVQHGFEGFNDEQSFVNKQGFDKEDFVNGQSSDEEDNTDDKWDSDSLNENSQDSNNLLII</sequence>
<proteinExistence type="predicted"/>
<gene>
    <name evidence="2" type="ORF">DERYTH_LOCUS7749</name>
</gene>
<evidence type="ECO:0000256" key="1">
    <source>
        <dbReference type="SAM" id="MobiDB-lite"/>
    </source>
</evidence>
<comment type="caution">
    <text evidence="2">The sequence shown here is derived from an EMBL/GenBank/DDBJ whole genome shotgun (WGS) entry which is preliminary data.</text>
</comment>
<keyword evidence="3" id="KW-1185">Reference proteome</keyword>
<accession>A0A9N9CIV9</accession>
<organism evidence="2 3">
    <name type="scientific">Dentiscutata erythropus</name>
    <dbReference type="NCBI Taxonomy" id="1348616"/>
    <lineage>
        <taxon>Eukaryota</taxon>
        <taxon>Fungi</taxon>
        <taxon>Fungi incertae sedis</taxon>
        <taxon>Mucoromycota</taxon>
        <taxon>Glomeromycotina</taxon>
        <taxon>Glomeromycetes</taxon>
        <taxon>Diversisporales</taxon>
        <taxon>Gigasporaceae</taxon>
        <taxon>Dentiscutata</taxon>
    </lineage>
</organism>
<feature type="compositionally biased region" description="Polar residues" evidence="1">
    <location>
        <begin position="52"/>
        <end position="67"/>
    </location>
</feature>
<protein>
    <submittedName>
        <fullName evidence="2">9442_t:CDS:1</fullName>
    </submittedName>
</protein>
<reference evidence="2" key="1">
    <citation type="submission" date="2021-06" db="EMBL/GenBank/DDBJ databases">
        <authorList>
            <person name="Kallberg Y."/>
            <person name="Tangrot J."/>
            <person name="Rosling A."/>
        </authorList>
    </citation>
    <scope>NUCLEOTIDE SEQUENCE</scope>
    <source>
        <strain evidence="2">MA453B</strain>
    </source>
</reference>
<dbReference type="OrthoDB" id="10474899at2759"/>
<dbReference type="AlphaFoldDB" id="A0A9N9CIV9"/>
<evidence type="ECO:0000313" key="2">
    <source>
        <dbReference type="EMBL" id="CAG8603154.1"/>
    </source>
</evidence>
<dbReference type="Proteomes" id="UP000789405">
    <property type="component" value="Unassembled WGS sequence"/>
</dbReference>
<name>A0A9N9CIV9_9GLOM</name>